<keyword evidence="3" id="KW-1185">Reference proteome</keyword>
<protein>
    <recommendedName>
        <fullName evidence="4">Phage portal protein</fullName>
    </recommendedName>
</protein>
<evidence type="ECO:0008006" key="4">
    <source>
        <dbReference type="Google" id="ProtNLM"/>
    </source>
</evidence>
<gene>
    <name evidence="2" type="ORF">ACFPZN_04225</name>
</gene>
<proteinExistence type="predicted"/>
<organism evidence="2 3">
    <name type="scientific">Actinomadura rugatobispora</name>
    <dbReference type="NCBI Taxonomy" id="1994"/>
    <lineage>
        <taxon>Bacteria</taxon>
        <taxon>Bacillati</taxon>
        <taxon>Actinomycetota</taxon>
        <taxon>Actinomycetes</taxon>
        <taxon>Streptosporangiales</taxon>
        <taxon>Thermomonosporaceae</taxon>
        <taxon>Actinomadura</taxon>
    </lineage>
</organism>
<sequence>MDRLQETWYRATGRADLAEALSAERRTVDFLQESISDLEARMYEPGWQELTASAAQEFSREGLRQITAVCRVMAIKSPLIKRGLSLRQAYVWGKGVEITARDPKVNQVVQEFLDDEGNQRAFFGATARQQNELSLGTDGNLFVALFTNPTTGRVQIRKVPWDEITDVIANPEDKSDPWFYRHQTWIEEQAPGGGIIQRPRVVYFPALGYRPTTRPRNVRDRHTGAPVEVRWDAPMVHIKVNALDGWAFGVGDAYAAVDWAHAYKDFLTDWARLIKALSRYAWKLTSKGSKQAQARTRLAEAASRSASGESNYAGATAVLPPDMMLEALPKTGATIDSESGRPLAAMAATAMDVPVTMLLGDPGVTGARATAETLDTPTEMMAENRRAVWKEAKTAILRHVIASSVRAPQGALRGTITQTGAREQLKLRGRAEATVDIVWPDVHEIDPLQLIEAIFKADQTTYLPPLVVARLLLQALGVQDVDEILKDLTGPDGAFVPPGVTAGQVAVDRFRRGEDPAPVTGGDEQSPDDDQNAGDARGS</sequence>
<dbReference type="Proteomes" id="UP001596074">
    <property type="component" value="Unassembled WGS sequence"/>
</dbReference>
<evidence type="ECO:0000313" key="3">
    <source>
        <dbReference type="Proteomes" id="UP001596074"/>
    </source>
</evidence>
<reference evidence="3" key="1">
    <citation type="journal article" date="2019" name="Int. J. Syst. Evol. Microbiol.">
        <title>The Global Catalogue of Microorganisms (GCM) 10K type strain sequencing project: providing services to taxonomists for standard genome sequencing and annotation.</title>
        <authorList>
            <consortium name="The Broad Institute Genomics Platform"/>
            <consortium name="The Broad Institute Genome Sequencing Center for Infectious Disease"/>
            <person name="Wu L."/>
            <person name="Ma J."/>
        </authorList>
    </citation>
    <scope>NUCLEOTIDE SEQUENCE [LARGE SCALE GENOMIC DNA]</scope>
    <source>
        <strain evidence="3">KCTC 42087</strain>
    </source>
</reference>
<evidence type="ECO:0000256" key="1">
    <source>
        <dbReference type="SAM" id="MobiDB-lite"/>
    </source>
</evidence>
<dbReference type="EMBL" id="JBHSON010000004">
    <property type="protein sequence ID" value="MFC5744816.1"/>
    <property type="molecule type" value="Genomic_DNA"/>
</dbReference>
<dbReference type="RefSeq" id="WP_378280311.1">
    <property type="nucleotide sequence ID" value="NZ_JBHSON010000004.1"/>
</dbReference>
<feature type="region of interest" description="Disordered" evidence="1">
    <location>
        <begin position="508"/>
        <end position="539"/>
    </location>
</feature>
<comment type="caution">
    <text evidence="2">The sequence shown here is derived from an EMBL/GenBank/DDBJ whole genome shotgun (WGS) entry which is preliminary data.</text>
</comment>
<name>A0ABW0ZRY5_9ACTN</name>
<evidence type="ECO:0000313" key="2">
    <source>
        <dbReference type="EMBL" id="MFC5744816.1"/>
    </source>
</evidence>
<accession>A0ABW0ZRY5</accession>